<dbReference type="RefSeq" id="WP_072869670.1">
    <property type="nucleotide sequence ID" value="NZ_FQZM01000027.1"/>
</dbReference>
<reference evidence="2" key="1">
    <citation type="submission" date="2016-11" db="EMBL/GenBank/DDBJ databases">
        <authorList>
            <person name="Varghese N."/>
            <person name="Submissions S."/>
        </authorList>
    </citation>
    <scope>NUCLEOTIDE SEQUENCE [LARGE SCALE GENOMIC DNA]</scope>
    <source>
        <strain evidence="2">DSM 16057</strain>
    </source>
</reference>
<dbReference type="EMBL" id="FQZM01000027">
    <property type="protein sequence ID" value="SHJ30572.1"/>
    <property type="molecule type" value="Genomic_DNA"/>
</dbReference>
<gene>
    <name evidence="1" type="ORF">SAMN02745219_02239</name>
</gene>
<proteinExistence type="predicted"/>
<dbReference type="STRING" id="1121432.SAMN02745219_02239"/>
<protein>
    <submittedName>
        <fullName evidence="1">Uncharacterized protein</fullName>
    </submittedName>
</protein>
<dbReference type="Proteomes" id="UP000184529">
    <property type="component" value="Unassembled WGS sequence"/>
</dbReference>
<evidence type="ECO:0000313" key="2">
    <source>
        <dbReference type="Proteomes" id="UP000184529"/>
    </source>
</evidence>
<name>A0A1M6I805_9FIRM</name>
<dbReference type="AlphaFoldDB" id="A0A1M6I805"/>
<accession>A0A1M6I805</accession>
<keyword evidence="2" id="KW-1185">Reference proteome</keyword>
<evidence type="ECO:0000313" key="1">
    <source>
        <dbReference type="EMBL" id="SHJ30572.1"/>
    </source>
</evidence>
<sequence length="63" mass="6897">MNHKTSLGLLALAVLIMLFLLALMHTPYPSATDYKAGAAVEYRLAAEQWQHLVTRPLFGTAAV</sequence>
<organism evidence="1 2">
    <name type="scientific">Desulfofundulus thermosubterraneus DSM 16057</name>
    <dbReference type="NCBI Taxonomy" id="1121432"/>
    <lineage>
        <taxon>Bacteria</taxon>
        <taxon>Bacillati</taxon>
        <taxon>Bacillota</taxon>
        <taxon>Clostridia</taxon>
        <taxon>Eubacteriales</taxon>
        <taxon>Peptococcaceae</taxon>
        <taxon>Desulfofundulus</taxon>
    </lineage>
</organism>